<dbReference type="Gene3D" id="1.10.10.10">
    <property type="entry name" value="Winged helix-like DNA-binding domain superfamily/Winged helix DNA-binding domain"/>
    <property type="match status" value="1"/>
</dbReference>
<name>A0A1N7NB70_9RHOB</name>
<dbReference type="Proteomes" id="UP000186684">
    <property type="component" value="Unassembled WGS sequence"/>
</dbReference>
<feature type="DNA-binding region" description="OmpR/PhoB-type" evidence="2">
    <location>
        <begin position="1"/>
        <end position="94"/>
    </location>
</feature>
<evidence type="ECO:0000256" key="1">
    <source>
        <dbReference type="ARBA" id="ARBA00023125"/>
    </source>
</evidence>
<keyword evidence="1 2" id="KW-0238">DNA-binding</keyword>
<dbReference type="SUPFAM" id="SSF52964">
    <property type="entry name" value="TolB, N-terminal domain"/>
    <property type="match status" value="1"/>
</dbReference>
<dbReference type="EMBL" id="FTOQ01000007">
    <property type="protein sequence ID" value="SIS95635.1"/>
    <property type="molecule type" value="Genomic_DNA"/>
</dbReference>
<keyword evidence="5" id="KW-1185">Reference proteome</keyword>
<dbReference type="InterPro" id="IPR001867">
    <property type="entry name" value="OmpR/PhoB-type_DNA-bd"/>
</dbReference>
<dbReference type="SUPFAM" id="SSF48452">
    <property type="entry name" value="TPR-like"/>
    <property type="match status" value="1"/>
</dbReference>
<sequence>MTDWYFSEEDRRLVSPERVVQLTAKAAQVFACLERHKGEIVSVDTVLEEVWAETHVTPDLVREYIHDLRIALGDDPRRPRYIETVRGKGFRLIGDIEPGADAAASLAQGEGEYRPTVAVLKPPLTQDPLLNDLADQVASEVINHLARFHYIGVVARQSAIPSGEIGDIRSFARDVNASYILEAGYTRLGDDVRTRVQLVEAARGRSLWGTRLDLGAGDAGRLVDDISSTIVFALTGWHGELHRAEYKSAARKNPVQLNAFEHFVLGCDLEMRLDADSLQRSIAHLEQSVRLDPTFSRAWLVYALELRWAYSVVPGRDRRFLETSDHAFRTAFKLAPTDPVNLALMAMNTARIGNLAGGLALLDRAEASMLGDSDAMVCVATAKAALTDDADGAVAVLDSVLRQNKTPPSWVYFAEAGIAFLSGDHERCISSSWSAPEEISAMAFRCLSLAMLGRGEEAVAEETKLKSTFPDFDFMRFADNFPICCPARQQEYFAAVERLMSSARG</sequence>
<dbReference type="Pfam" id="PF00486">
    <property type="entry name" value="Trans_reg_C"/>
    <property type="match status" value="1"/>
</dbReference>
<dbReference type="Gene3D" id="3.40.50.10070">
    <property type="entry name" value="TolB, N-terminal domain"/>
    <property type="match status" value="1"/>
</dbReference>
<evidence type="ECO:0000313" key="5">
    <source>
        <dbReference type="Proteomes" id="UP000186684"/>
    </source>
</evidence>
<dbReference type="InterPro" id="IPR016032">
    <property type="entry name" value="Sig_transdc_resp-reg_C-effctor"/>
</dbReference>
<evidence type="ECO:0000256" key="2">
    <source>
        <dbReference type="PROSITE-ProRule" id="PRU01091"/>
    </source>
</evidence>
<dbReference type="GO" id="GO:0003677">
    <property type="term" value="F:DNA binding"/>
    <property type="evidence" value="ECO:0007669"/>
    <property type="project" value="UniProtKB-UniRule"/>
</dbReference>
<evidence type="ECO:0000313" key="4">
    <source>
        <dbReference type="EMBL" id="SIS95635.1"/>
    </source>
</evidence>
<gene>
    <name evidence="4" type="ORF">SAMN05421759_107164</name>
</gene>
<dbReference type="AlphaFoldDB" id="A0A1N7NB70"/>
<dbReference type="GO" id="GO:0006355">
    <property type="term" value="P:regulation of DNA-templated transcription"/>
    <property type="evidence" value="ECO:0007669"/>
    <property type="project" value="InterPro"/>
</dbReference>
<dbReference type="InterPro" id="IPR011990">
    <property type="entry name" value="TPR-like_helical_dom_sf"/>
</dbReference>
<dbReference type="CDD" id="cd00383">
    <property type="entry name" value="trans_reg_C"/>
    <property type="match status" value="1"/>
</dbReference>
<dbReference type="STRING" id="633194.SAMN05421759_107164"/>
<dbReference type="InterPro" id="IPR036388">
    <property type="entry name" value="WH-like_DNA-bd_sf"/>
</dbReference>
<accession>A0A1N7NB70</accession>
<proteinExistence type="predicted"/>
<protein>
    <submittedName>
        <fullName evidence="4">Transcriptional regulatory protein, C terminal</fullName>
    </submittedName>
</protein>
<reference evidence="5" key="1">
    <citation type="submission" date="2017-01" db="EMBL/GenBank/DDBJ databases">
        <authorList>
            <person name="Varghese N."/>
            <person name="Submissions S."/>
        </authorList>
    </citation>
    <scope>NUCLEOTIDE SEQUENCE [LARGE SCALE GENOMIC DNA]</scope>
    <source>
        <strain evidence="5">DSM 29430</strain>
    </source>
</reference>
<dbReference type="GO" id="GO:0000160">
    <property type="term" value="P:phosphorelay signal transduction system"/>
    <property type="evidence" value="ECO:0007669"/>
    <property type="project" value="InterPro"/>
</dbReference>
<dbReference type="Gene3D" id="1.25.40.10">
    <property type="entry name" value="Tetratricopeptide repeat domain"/>
    <property type="match status" value="1"/>
</dbReference>
<dbReference type="SUPFAM" id="SSF46894">
    <property type="entry name" value="C-terminal effector domain of the bipartite response regulators"/>
    <property type="match status" value="1"/>
</dbReference>
<evidence type="ECO:0000259" key="3">
    <source>
        <dbReference type="PROSITE" id="PS51755"/>
    </source>
</evidence>
<feature type="domain" description="OmpR/PhoB-type" evidence="3">
    <location>
        <begin position="1"/>
        <end position="94"/>
    </location>
</feature>
<dbReference type="SMART" id="SM00862">
    <property type="entry name" value="Trans_reg_C"/>
    <property type="match status" value="1"/>
</dbReference>
<organism evidence="4 5">
    <name type="scientific">Roseivivax lentus</name>
    <dbReference type="NCBI Taxonomy" id="633194"/>
    <lineage>
        <taxon>Bacteria</taxon>
        <taxon>Pseudomonadati</taxon>
        <taxon>Pseudomonadota</taxon>
        <taxon>Alphaproteobacteria</taxon>
        <taxon>Rhodobacterales</taxon>
        <taxon>Roseobacteraceae</taxon>
        <taxon>Roseivivax</taxon>
    </lineage>
</organism>
<dbReference type="PROSITE" id="PS51755">
    <property type="entry name" value="OMPR_PHOB"/>
    <property type="match status" value="1"/>
</dbReference>